<dbReference type="EMBL" id="KV407455">
    <property type="protein sequence ID" value="KZF24982.1"/>
    <property type="molecule type" value="Genomic_DNA"/>
</dbReference>
<evidence type="ECO:0000313" key="3">
    <source>
        <dbReference type="Proteomes" id="UP000076632"/>
    </source>
</evidence>
<keyword evidence="3" id="KW-1185">Reference proteome</keyword>
<keyword evidence="1" id="KW-0732">Signal</keyword>
<accession>A0A165IJI2</accession>
<name>A0A165IJI2_XYLHT</name>
<organism evidence="2 3">
    <name type="scientific">Xylona heveae (strain CBS 132557 / TC161)</name>
    <dbReference type="NCBI Taxonomy" id="1328760"/>
    <lineage>
        <taxon>Eukaryota</taxon>
        <taxon>Fungi</taxon>
        <taxon>Dikarya</taxon>
        <taxon>Ascomycota</taxon>
        <taxon>Pezizomycotina</taxon>
        <taxon>Xylonomycetes</taxon>
        <taxon>Xylonales</taxon>
        <taxon>Xylonaceae</taxon>
        <taxon>Xylona</taxon>
    </lineage>
</organism>
<reference evidence="2 3" key="1">
    <citation type="journal article" date="2016" name="Fungal Biol.">
        <title>The genome of Xylona heveae provides a window into fungal endophytism.</title>
        <authorList>
            <person name="Gazis R."/>
            <person name="Kuo A."/>
            <person name="Riley R."/>
            <person name="LaButti K."/>
            <person name="Lipzen A."/>
            <person name="Lin J."/>
            <person name="Amirebrahimi M."/>
            <person name="Hesse C.N."/>
            <person name="Spatafora J.W."/>
            <person name="Henrissat B."/>
            <person name="Hainaut M."/>
            <person name="Grigoriev I.V."/>
            <person name="Hibbett D.S."/>
        </authorList>
    </citation>
    <scope>NUCLEOTIDE SEQUENCE [LARGE SCALE GENOMIC DNA]</scope>
    <source>
        <strain evidence="2 3">TC161</strain>
    </source>
</reference>
<dbReference type="GeneID" id="28896896"/>
<feature type="chain" id="PRO_5007859318" evidence="1">
    <location>
        <begin position="26"/>
        <end position="179"/>
    </location>
</feature>
<dbReference type="RefSeq" id="XP_018190537.1">
    <property type="nucleotide sequence ID" value="XM_018331759.1"/>
</dbReference>
<evidence type="ECO:0000256" key="1">
    <source>
        <dbReference type="SAM" id="SignalP"/>
    </source>
</evidence>
<dbReference type="Proteomes" id="UP000076632">
    <property type="component" value="Unassembled WGS sequence"/>
</dbReference>
<dbReference type="InParanoid" id="A0A165IJI2"/>
<evidence type="ECO:0000313" key="2">
    <source>
        <dbReference type="EMBL" id="KZF24982.1"/>
    </source>
</evidence>
<feature type="signal peptide" evidence="1">
    <location>
        <begin position="1"/>
        <end position="25"/>
    </location>
</feature>
<sequence length="179" mass="20092">MVPMVLIQPMTLIVVLLFSIQFTHSAKIQLRCYNLTGTTEAISSHGNLRYRNEGHVRTRHSSHHRHNHLKDPYSRWHDNKCTRQCVECYFGKEGPARLDLSSLSVPCPMLPGCGPAETGCFCKLLALNMGAVSCGEACGDESDCRTRGHQERGCTSCRVLKEVAQATDTEKPIKRCWYP</sequence>
<dbReference type="AlphaFoldDB" id="A0A165IJI2"/>
<proteinExistence type="predicted"/>
<protein>
    <submittedName>
        <fullName evidence="2">Uncharacterized protein</fullName>
    </submittedName>
</protein>
<gene>
    <name evidence="2" type="ORF">L228DRAFT_243740</name>
</gene>